<accession>A0A087CSI2</accession>
<dbReference type="EMBL" id="JGZK01000005">
    <property type="protein sequence ID" value="KFI86232.1"/>
    <property type="molecule type" value="Genomic_DNA"/>
</dbReference>
<sequence>MNGDVAEFIRLAREGHAPISREERKAIANHIKYLRIRARDPEYYTRRRRMERRNRKGLE</sequence>
<protein>
    <submittedName>
        <fullName evidence="1">Uncharacterized protein</fullName>
    </submittedName>
</protein>
<gene>
    <name evidence="1" type="ORF">BREU_1405</name>
</gene>
<evidence type="ECO:0000313" key="2">
    <source>
        <dbReference type="Proteomes" id="UP000028984"/>
    </source>
</evidence>
<reference evidence="1 2" key="1">
    <citation type="submission" date="2014-03" db="EMBL/GenBank/DDBJ databases">
        <title>Genomics of Bifidobacteria.</title>
        <authorList>
            <person name="Ventura M."/>
            <person name="Milani C."/>
            <person name="Lugli G.A."/>
        </authorList>
    </citation>
    <scope>NUCLEOTIDE SEQUENCE [LARGE SCALE GENOMIC DNA]</scope>
    <source>
        <strain evidence="1 2">DSM 23975</strain>
    </source>
</reference>
<keyword evidence="2" id="KW-1185">Reference proteome</keyword>
<dbReference type="AlphaFoldDB" id="A0A087CSI2"/>
<organism evidence="1 2">
    <name type="scientific">Bifidobacterium reuteri DSM 23975</name>
    <dbReference type="NCBI Taxonomy" id="1437610"/>
    <lineage>
        <taxon>Bacteria</taxon>
        <taxon>Bacillati</taxon>
        <taxon>Actinomycetota</taxon>
        <taxon>Actinomycetes</taxon>
        <taxon>Bifidobacteriales</taxon>
        <taxon>Bifidobacteriaceae</taxon>
        <taxon>Bifidobacterium</taxon>
    </lineage>
</organism>
<comment type="caution">
    <text evidence="1">The sequence shown here is derived from an EMBL/GenBank/DDBJ whole genome shotgun (WGS) entry which is preliminary data.</text>
</comment>
<evidence type="ECO:0000313" key="1">
    <source>
        <dbReference type="EMBL" id="KFI86232.1"/>
    </source>
</evidence>
<proteinExistence type="predicted"/>
<dbReference type="STRING" id="1437610.BREU_1405"/>
<name>A0A087CSI2_9BIFI</name>
<dbReference type="RefSeq" id="WP_052382045.1">
    <property type="nucleotide sequence ID" value="NZ_JDUW01000030.1"/>
</dbReference>
<dbReference type="Proteomes" id="UP000028984">
    <property type="component" value="Unassembled WGS sequence"/>
</dbReference>